<keyword evidence="4" id="KW-1185">Reference proteome</keyword>
<dbReference type="InterPro" id="IPR009061">
    <property type="entry name" value="DNA-bd_dom_put_sf"/>
</dbReference>
<dbReference type="SUPFAM" id="SSF46955">
    <property type="entry name" value="Putative DNA-binding domain"/>
    <property type="match status" value="1"/>
</dbReference>
<evidence type="ECO:0000259" key="2">
    <source>
        <dbReference type="PROSITE" id="PS50937"/>
    </source>
</evidence>
<proteinExistence type="predicted"/>
<evidence type="ECO:0000313" key="3">
    <source>
        <dbReference type="EMBL" id="MFD1125016.1"/>
    </source>
</evidence>
<dbReference type="EMBL" id="JBHTLH010000019">
    <property type="protein sequence ID" value="MFD1125016.1"/>
    <property type="molecule type" value="Genomic_DNA"/>
</dbReference>
<dbReference type="Pfam" id="PF13411">
    <property type="entry name" value="MerR_1"/>
    <property type="match status" value="1"/>
</dbReference>
<comment type="caution">
    <text evidence="3">The sequence shown here is derived from an EMBL/GenBank/DDBJ whole genome shotgun (WGS) entry which is preliminary data.</text>
</comment>
<organism evidence="3 4">
    <name type="scientific">Lentilactobacillus raoultii</name>
    <dbReference type="NCBI Taxonomy" id="1987503"/>
    <lineage>
        <taxon>Bacteria</taxon>
        <taxon>Bacillati</taxon>
        <taxon>Bacillota</taxon>
        <taxon>Bacilli</taxon>
        <taxon>Lactobacillales</taxon>
        <taxon>Lactobacillaceae</taxon>
        <taxon>Lentilactobacillus</taxon>
    </lineage>
</organism>
<dbReference type="PANTHER" id="PTHR30204:SF98">
    <property type="entry name" value="HTH-TYPE TRANSCRIPTIONAL REGULATOR ADHR"/>
    <property type="match status" value="1"/>
</dbReference>
<dbReference type="Gene3D" id="1.10.1660.10">
    <property type="match status" value="1"/>
</dbReference>
<sequence length="128" mass="15457">MSYGIGAFSKLVNMSIDTLRYYEKEDLIVPARDKNNRRSYTEHDVKWINFIKRLKKTGMPIKNIKSYAKLRYQGDTTIDERLKLLHDQRRRLVDKQVELQEHIDFLDKKIETYHQIKREYQAIKHAES</sequence>
<evidence type="ECO:0000313" key="4">
    <source>
        <dbReference type="Proteomes" id="UP001597156"/>
    </source>
</evidence>
<evidence type="ECO:0000256" key="1">
    <source>
        <dbReference type="ARBA" id="ARBA00023125"/>
    </source>
</evidence>
<name>A0ABW3PQ55_9LACO</name>
<dbReference type="RefSeq" id="WP_121977949.1">
    <property type="nucleotide sequence ID" value="NZ_JBHTLH010000019.1"/>
</dbReference>
<dbReference type="PANTHER" id="PTHR30204">
    <property type="entry name" value="REDOX-CYCLING DRUG-SENSING TRANSCRIPTIONAL ACTIVATOR SOXR"/>
    <property type="match status" value="1"/>
</dbReference>
<gene>
    <name evidence="3" type="ORF">ACFQ22_06585</name>
</gene>
<dbReference type="PROSITE" id="PS50937">
    <property type="entry name" value="HTH_MERR_2"/>
    <property type="match status" value="1"/>
</dbReference>
<dbReference type="PRINTS" id="PR00040">
    <property type="entry name" value="HTHMERR"/>
</dbReference>
<protein>
    <submittedName>
        <fullName evidence="3">MerR family transcriptional regulator</fullName>
    </submittedName>
</protein>
<dbReference type="Proteomes" id="UP001597156">
    <property type="component" value="Unassembled WGS sequence"/>
</dbReference>
<dbReference type="SMART" id="SM00422">
    <property type="entry name" value="HTH_MERR"/>
    <property type="match status" value="1"/>
</dbReference>
<dbReference type="CDD" id="cd01109">
    <property type="entry name" value="HTH_YyaN"/>
    <property type="match status" value="1"/>
</dbReference>
<reference evidence="4" key="1">
    <citation type="journal article" date="2019" name="Int. J. Syst. Evol. Microbiol.">
        <title>The Global Catalogue of Microorganisms (GCM) 10K type strain sequencing project: providing services to taxonomists for standard genome sequencing and annotation.</title>
        <authorList>
            <consortium name="The Broad Institute Genomics Platform"/>
            <consortium name="The Broad Institute Genome Sequencing Center for Infectious Disease"/>
            <person name="Wu L."/>
            <person name="Ma J."/>
        </authorList>
    </citation>
    <scope>NUCLEOTIDE SEQUENCE [LARGE SCALE GENOMIC DNA]</scope>
    <source>
        <strain evidence="4">CCUG 71848</strain>
    </source>
</reference>
<feature type="domain" description="HTH merR-type" evidence="2">
    <location>
        <begin position="1"/>
        <end position="70"/>
    </location>
</feature>
<dbReference type="InterPro" id="IPR047057">
    <property type="entry name" value="MerR_fam"/>
</dbReference>
<dbReference type="InterPro" id="IPR000551">
    <property type="entry name" value="MerR-type_HTH_dom"/>
</dbReference>
<accession>A0ABW3PQ55</accession>
<keyword evidence="1" id="KW-0238">DNA-binding</keyword>